<evidence type="ECO:0000256" key="1">
    <source>
        <dbReference type="SAM" id="Phobius"/>
    </source>
</evidence>
<reference evidence="2" key="1">
    <citation type="submission" date="2021-01" db="EMBL/GenBank/DDBJ databases">
        <authorList>
            <consortium name="Aspergillus puulaauensis MK2 genome sequencing consortium"/>
            <person name="Kazuki M."/>
            <person name="Futagami T."/>
        </authorList>
    </citation>
    <scope>NUCLEOTIDE SEQUENCE</scope>
    <source>
        <strain evidence="2">MK2</strain>
    </source>
</reference>
<evidence type="ECO:0000313" key="3">
    <source>
        <dbReference type="Proteomes" id="UP000654913"/>
    </source>
</evidence>
<dbReference type="EMBL" id="AP024443">
    <property type="protein sequence ID" value="BCS18763.1"/>
    <property type="molecule type" value="Genomic_DNA"/>
</dbReference>
<dbReference type="RefSeq" id="XP_041550957.1">
    <property type="nucleotide sequence ID" value="XM_041697698.1"/>
</dbReference>
<sequence length="267" mass="30235">MGQKLSAVHGVKSNDFTQPDNAVNEIWVGDTEVISRLPFGDNDMEQAGWPKNGMPKIPWHNFIIPMKRDSIPPLRYNYSFHLGSMYEVPADQMVCCNRDGCISNQGITRTVITQDLIAQHPLQPLFALAMTLSVLCLIKSTRTLKYAAAPRFDENKAHTNQGVKHGELVLMSVIIRYLAANCLMCYTAFLWMGVARAYKINSWDWVLLALVLVLALYYQLIAGAWALRTLVIDLYKVLYKARLSEESLHKTADDKSRFPQNELRATV</sequence>
<gene>
    <name evidence="2" type="ORF">APUU_11591A</name>
</gene>
<keyword evidence="1" id="KW-1133">Transmembrane helix</keyword>
<feature type="transmembrane region" description="Helical" evidence="1">
    <location>
        <begin position="121"/>
        <end position="138"/>
    </location>
</feature>
<keyword evidence="3" id="KW-1185">Reference proteome</keyword>
<proteinExistence type="predicted"/>
<feature type="transmembrane region" description="Helical" evidence="1">
    <location>
        <begin position="205"/>
        <end position="227"/>
    </location>
</feature>
<dbReference type="GeneID" id="64968768"/>
<reference evidence="2" key="2">
    <citation type="submission" date="2021-02" db="EMBL/GenBank/DDBJ databases">
        <title>Aspergillus puulaauensis MK2 genome sequence.</title>
        <authorList>
            <person name="Futagami T."/>
            <person name="Mori K."/>
            <person name="Kadooka C."/>
            <person name="Tanaka T."/>
        </authorList>
    </citation>
    <scope>NUCLEOTIDE SEQUENCE</scope>
    <source>
        <strain evidence="2">MK2</strain>
    </source>
</reference>
<feature type="transmembrane region" description="Helical" evidence="1">
    <location>
        <begin position="174"/>
        <end position="193"/>
    </location>
</feature>
<evidence type="ECO:0000313" key="2">
    <source>
        <dbReference type="EMBL" id="BCS18763.1"/>
    </source>
</evidence>
<keyword evidence="1" id="KW-0472">Membrane</keyword>
<accession>A0A7R7XCL4</accession>
<keyword evidence="1" id="KW-0812">Transmembrane</keyword>
<protein>
    <submittedName>
        <fullName evidence="2">Uncharacterized protein</fullName>
    </submittedName>
</protein>
<dbReference type="AlphaFoldDB" id="A0A7R7XCL4"/>
<organism evidence="2 3">
    <name type="scientific">Aspergillus puulaauensis</name>
    <dbReference type="NCBI Taxonomy" id="1220207"/>
    <lineage>
        <taxon>Eukaryota</taxon>
        <taxon>Fungi</taxon>
        <taxon>Dikarya</taxon>
        <taxon>Ascomycota</taxon>
        <taxon>Pezizomycotina</taxon>
        <taxon>Eurotiomycetes</taxon>
        <taxon>Eurotiomycetidae</taxon>
        <taxon>Eurotiales</taxon>
        <taxon>Aspergillaceae</taxon>
        <taxon>Aspergillus</taxon>
    </lineage>
</organism>
<dbReference type="KEGG" id="apuu:APUU_11591A"/>
<dbReference type="OrthoDB" id="4486746at2759"/>
<name>A0A7R7XCL4_9EURO</name>
<dbReference type="Proteomes" id="UP000654913">
    <property type="component" value="Chromosome 1"/>
</dbReference>